<feature type="region of interest" description="Disordered" evidence="1">
    <location>
        <begin position="209"/>
        <end position="249"/>
    </location>
</feature>
<feature type="region of interest" description="Disordered" evidence="1">
    <location>
        <begin position="566"/>
        <end position="586"/>
    </location>
</feature>
<feature type="compositionally biased region" description="Acidic residues" evidence="1">
    <location>
        <begin position="570"/>
        <end position="586"/>
    </location>
</feature>
<evidence type="ECO:0000313" key="4">
    <source>
        <dbReference type="Proteomes" id="UP000600918"/>
    </source>
</evidence>
<organism evidence="3 4">
    <name type="scientific">Vespula pensylvanica</name>
    <name type="common">Western yellow jacket</name>
    <name type="synonym">Wasp</name>
    <dbReference type="NCBI Taxonomy" id="30213"/>
    <lineage>
        <taxon>Eukaryota</taxon>
        <taxon>Metazoa</taxon>
        <taxon>Ecdysozoa</taxon>
        <taxon>Arthropoda</taxon>
        <taxon>Hexapoda</taxon>
        <taxon>Insecta</taxon>
        <taxon>Pterygota</taxon>
        <taxon>Neoptera</taxon>
        <taxon>Endopterygota</taxon>
        <taxon>Hymenoptera</taxon>
        <taxon>Apocrita</taxon>
        <taxon>Aculeata</taxon>
        <taxon>Vespoidea</taxon>
        <taxon>Vespidae</taxon>
        <taxon>Vespinae</taxon>
        <taxon>Vespula</taxon>
    </lineage>
</organism>
<feature type="signal peptide" evidence="2">
    <location>
        <begin position="1"/>
        <end position="20"/>
    </location>
</feature>
<dbReference type="Proteomes" id="UP000600918">
    <property type="component" value="Unassembled WGS sequence"/>
</dbReference>
<dbReference type="EMBL" id="JACSDY010000007">
    <property type="protein sequence ID" value="KAF7423491.1"/>
    <property type="molecule type" value="Genomic_DNA"/>
</dbReference>
<gene>
    <name evidence="3" type="ORF">H0235_008774</name>
</gene>
<accession>A0A834P0G4</accession>
<feature type="compositionally biased region" description="Polar residues" evidence="1">
    <location>
        <begin position="290"/>
        <end position="303"/>
    </location>
</feature>
<reference evidence="3" key="1">
    <citation type="journal article" date="2020" name="G3 (Bethesda)">
        <title>High-Quality Assemblies for Three Invasive Social Wasps from the &lt;i&gt;Vespula&lt;/i&gt; Genus.</title>
        <authorList>
            <person name="Harrop T.W.R."/>
            <person name="Guhlin J."/>
            <person name="McLaughlin G.M."/>
            <person name="Permina E."/>
            <person name="Stockwell P."/>
            <person name="Gilligan J."/>
            <person name="Le Lec M.F."/>
            <person name="Gruber M.A.M."/>
            <person name="Quinn O."/>
            <person name="Lovegrove M."/>
            <person name="Duncan E.J."/>
            <person name="Remnant E.J."/>
            <person name="Van Eeckhoven J."/>
            <person name="Graham B."/>
            <person name="Knapp R.A."/>
            <person name="Langford K.W."/>
            <person name="Kronenberg Z."/>
            <person name="Press M.O."/>
            <person name="Eacker S.M."/>
            <person name="Wilson-Rankin E.E."/>
            <person name="Purcell J."/>
            <person name="Lester P.J."/>
            <person name="Dearden P.K."/>
        </authorList>
    </citation>
    <scope>NUCLEOTIDE SEQUENCE</scope>
    <source>
        <strain evidence="3">Volc-1</strain>
    </source>
</reference>
<evidence type="ECO:0000313" key="3">
    <source>
        <dbReference type="EMBL" id="KAF7423491.1"/>
    </source>
</evidence>
<name>A0A834P0G4_VESPE</name>
<keyword evidence="2" id="KW-0732">Signal</keyword>
<dbReference type="AlphaFoldDB" id="A0A834P0G4"/>
<sequence length="586" mass="66837">MSSLIALFSIVILYGREVYCDDITKTLKPENTMILKKNDSHPLQKETLWSSLLSKRLESMNIKNTEKHENNKINTMEMFNKRKSKFLGSLAFLAGLGFGGLAGAASSTVKAYAKFPQAAIAMNFVPSKQGPYLAAYYDPYPFVPHPYLYHAPLGFYPFMDPLKLQSLIGGSSQQNGADRPDQIITVFDDKRPSDSDDSEEEYIVEKKKIDKSKKSSSRLENRVESAESLIGSDRRTEGEMTNQIVTCETQKKFEEEVDNVSTKDSMMYDFEDLQEDADNSRASTNRKKTQANNSTTSRPDSNFTTRRDHTPRPTHTHASTPTTTNLTVENSTMENNTTFSPFFGYYDGNPQNIENIDLTSDMLPPTYQEPNPINYHLPYERPANFYSDERYNFYSNSFPNSYPSGPFFSEHLSDYSTNDFDRYVYPPDNNSPTYVNQFKPINFTRSKNIGNPLFTLSNEHKDANQLHYQNEMSRVHFELSPPCLGFNTRLALPSVHADQLDDSRQLPTKKPVLFSDEFGGPGFSSISRRPLPPPFWYCISKGTRGWGTTEERQLWGSWQRVPQTYGVSFLDDDDDDDYDEEDATIS</sequence>
<comment type="caution">
    <text evidence="3">The sequence shown here is derived from an EMBL/GenBank/DDBJ whole genome shotgun (WGS) entry which is preliminary data.</text>
</comment>
<feature type="compositionally biased region" description="Low complexity" evidence="1">
    <location>
        <begin position="316"/>
        <end position="327"/>
    </location>
</feature>
<evidence type="ECO:0000256" key="2">
    <source>
        <dbReference type="SAM" id="SignalP"/>
    </source>
</evidence>
<proteinExistence type="predicted"/>
<feature type="compositionally biased region" description="Polar residues" evidence="1">
    <location>
        <begin position="239"/>
        <end position="248"/>
    </location>
</feature>
<feature type="region of interest" description="Disordered" evidence="1">
    <location>
        <begin position="275"/>
        <end position="331"/>
    </location>
</feature>
<protein>
    <submittedName>
        <fullName evidence="3">Uncharacterized protein</fullName>
    </submittedName>
</protein>
<feature type="chain" id="PRO_5032340271" evidence="2">
    <location>
        <begin position="21"/>
        <end position="586"/>
    </location>
</feature>
<keyword evidence="4" id="KW-1185">Reference proteome</keyword>
<evidence type="ECO:0000256" key="1">
    <source>
        <dbReference type="SAM" id="MobiDB-lite"/>
    </source>
</evidence>